<feature type="transmembrane region" description="Helical" evidence="2">
    <location>
        <begin position="207"/>
        <end position="225"/>
    </location>
</feature>
<dbReference type="AlphaFoldDB" id="A0A9W6I6U3"/>
<keyword evidence="2" id="KW-1133">Transmembrane helix</keyword>
<sequence>MTQNAEQVGTPAPRDDGPVKQAQAVTTGAPPRWWRRPWIIPLVLVVAGFLIFQLSPFAGVAESQAPIPPHDGFPLYYPLLIAHMALGTVAMIAVCLQVWPWLRLRHPAVHRVSGRLYVLGALPGAVIGLVIMPFAPPVGQIGVSMATILWFATTLAGFVAARRRRYALHRRYMLYSFALVMNNVWGIVIVNTGLAVGDISINYLLEAARWVGWVVNLMLVQWWLYRTAGRRVV</sequence>
<keyword evidence="2" id="KW-0812">Transmembrane</keyword>
<evidence type="ECO:0000313" key="3">
    <source>
        <dbReference type="EMBL" id="GLK12314.1"/>
    </source>
</evidence>
<dbReference type="EMBL" id="BSEV01000015">
    <property type="protein sequence ID" value="GLK12314.1"/>
    <property type="molecule type" value="Genomic_DNA"/>
</dbReference>
<comment type="caution">
    <text evidence="3">The sequence shown here is derived from an EMBL/GenBank/DDBJ whole genome shotgun (WGS) entry which is preliminary data.</text>
</comment>
<accession>A0A9W6I6U3</accession>
<evidence type="ECO:0000313" key="4">
    <source>
        <dbReference type="Proteomes" id="UP001143474"/>
    </source>
</evidence>
<reference evidence="3" key="1">
    <citation type="journal article" date="2014" name="Int. J. Syst. Evol. Microbiol.">
        <title>Complete genome sequence of Corynebacterium casei LMG S-19264T (=DSM 44701T), isolated from a smear-ripened cheese.</title>
        <authorList>
            <consortium name="US DOE Joint Genome Institute (JGI-PGF)"/>
            <person name="Walter F."/>
            <person name="Albersmeier A."/>
            <person name="Kalinowski J."/>
            <person name="Ruckert C."/>
        </authorList>
    </citation>
    <scope>NUCLEOTIDE SEQUENCE</scope>
    <source>
        <strain evidence="3">VKM Ac-2007</strain>
    </source>
</reference>
<evidence type="ECO:0000256" key="2">
    <source>
        <dbReference type="SAM" id="Phobius"/>
    </source>
</evidence>
<feature type="transmembrane region" description="Helical" evidence="2">
    <location>
        <begin position="75"/>
        <end position="102"/>
    </location>
</feature>
<dbReference type="RefSeq" id="WP_271220643.1">
    <property type="nucleotide sequence ID" value="NZ_BAAAVD010000004.1"/>
</dbReference>
<dbReference type="InterPro" id="IPR018750">
    <property type="entry name" value="DUF2306_membrane"/>
</dbReference>
<keyword evidence="4" id="KW-1185">Reference proteome</keyword>
<dbReference type="Pfam" id="PF10067">
    <property type="entry name" value="DUF2306"/>
    <property type="match status" value="1"/>
</dbReference>
<dbReference type="Proteomes" id="UP001143474">
    <property type="component" value="Unassembled WGS sequence"/>
</dbReference>
<reference evidence="3" key="2">
    <citation type="submission" date="2023-01" db="EMBL/GenBank/DDBJ databases">
        <authorList>
            <person name="Sun Q."/>
            <person name="Evtushenko L."/>
        </authorList>
    </citation>
    <scope>NUCLEOTIDE SEQUENCE</scope>
    <source>
        <strain evidence="3">VKM Ac-2007</strain>
    </source>
</reference>
<feature type="transmembrane region" description="Helical" evidence="2">
    <location>
        <begin position="38"/>
        <end position="55"/>
    </location>
</feature>
<organism evidence="3 4">
    <name type="scientific">Streptosporangium carneum</name>
    <dbReference type="NCBI Taxonomy" id="47481"/>
    <lineage>
        <taxon>Bacteria</taxon>
        <taxon>Bacillati</taxon>
        <taxon>Actinomycetota</taxon>
        <taxon>Actinomycetes</taxon>
        <taxon>Streptosporangiales</taxon>
        <taxon>Streptosporangiaceae</taxon>
        <taxon>Streptosporangium</taxon>
    </lineage>
</organism>
<feature type="transmembrane region" description="Helical" evidence="2">
    <location>
        <begin position="141"/>
        <end position="160"/>
    </location>
</feature>
<feature type="region of interest" description="Disordered" evidence="1">
    <location>
        <begin position="1"/>
        <end position="26"/>
    </location>
</feature>
<gene>
    <name evidence="3" type="ORF">GCM10017600_57230</name>
</gene>
<keyword evidence="2" id="KW-0472">Membrane</keyword>
<evidence type="ECO:0008006" key="5">
    <source>
        <dbReference type="Google" id="ProtNLM"/>
    </source>
</evidence>
<feature type="transmembrane region" description="Helical" evidence="2">
    <location>
        <begin position="114"/>
        <end position="135"/>
    </location>
</feature>
<feature type="transmembrane region" description="Helical" evidence="2">
    <location>
        <begin position="172"/>
        <end position="195"/>
    </location>
</feature>
<protein>
    <recommendedName>
        <fullName evidence="5">DUF2306 domain-containing protein</fullName>
    </recommendedName>
</protein>
<proteinExistence type="predicted"/>
<evidence type="ECO:0000256" key="1">
    <source>
        <dbReference type="SAM" id="MobiDB-lite"/>
    </source>
</evidence>
<name>A0A9W6I6U3_9ACTN</name>